<keyword evidence="3" id="KW-1185">Reference proteome</keyword>
<feature type="compositionally biased region" description="Low complexity" evidence="1">
    <location>
        <begin position="45"/>
        <end position="71"/>
    </location>
</feature>
<dbReference type="InterPro" id="IPR006311">
    <property type="entry name" value="TAT_signal"/>
</dbReference>
<evidence type="ECO:0000313" key="3">
    <source>
        <dbReference type="Proteomes" id="UP000198680"/>
    </source>
</evidence>
<dbReference type="PROSITE" id="PS51318">
    <property type="entry name" value="TAT"/>
    <property type="match status" value="1"/>
</dbReference>
<feature type="region of interest" description="Disordered" evidence="1">
    <location>
        <begin position="45"/>
        <end position="94"/>
    </location>
</feature>
<dbReference type="STRING" id="1137991.SAMN05660642_04962"/>
<proteinExistence type="predicted"/>
<gene>
    <name evidence="2" type="ORF">SAMN05660642_04962</name>
</gene>
<dbReference type="EMBL" id="FNHE01000034">
    <property type="protein sequence ID" value="SDN50592.1"/>
    <property type="molecule type" value="Genomic_DNA"/>
</dbReference>
<evidence type="ECO:0008006" key="4">
    <source>
        <dbReference type="Google" id="ProtNLM"/>
    </source>
</evidence>
<reference evidence="3" key="1">
    <citation type="submission" date="2016-10" db="EMBL/GenBank/DDBJ databases">
        <authorList>
            <person name="Varghese N."/>
            <person name="Submissions S."/>
        </authorList>
    </citation>
    <scope>NUCLEOTIDE SEQUENCE [LARGE SCALE GENOMIC DNA]</scope>
    <source>
        <strain evidence="3">DSM 45419</strain>
    </source>
</reference>
<dbReference type="OrthoDB" id="3831250at2"/>
<name>A0A1H0BYC5_9ACTN</name>
<evidence type="ECO:0000256" key="1">
    <source>
        <dbReference type="SAM" id="MobiDB-lite"/>
    </source>
</evidence>
<evidence type="ECO:0000313" key="2">
    <source>
        <dbReference type="EMBL" id="SDN50592.1"/>
    </source>
</evidence>
<protein>
    <recommendedName>
        <fullName evidence="4">DUF4352 domain-containing protein</fullName>
    </recommendedName>
</protein>
<dbReference type="Proteomes" id="UP000198680">
    <property type="component" value="Unassembled WGS sequence"/>
</dbReference>
<organism evidence="2 3">
    <name type="scientific">Geodermatophilus siccatus</name>
    <dbReference type="NCBI Taxonomy" id="1137991"/>
    <lineage>
        <taxon>Bacteria</taxon>
        <taxon>Bacillati</taxon>
        <taxon>Actinomycetota</taxon>
        <taxon>Actinomycetes</taxon>
        <taxon>Geodermatophilales</taxon>
        <taxon>Geodermatophilaceae</taxon>
        <taxon>Geodermatophilus</taxon>
    </lineage>
</organism>
<accession>A0A1H0BYC5</accession>
<dbReference type="AlphaFoldDB" id="A0A1H0BYC5"/>
<sequence length="221" mass="21958">MSTVPGTPASPPTPARRRRLLLAAAAAAVLAVLVTLGVVLGGDEQATSAPPDATATPTEAPAATPEPAVVPQLPTPEPTGPTEDVDEAPPSLPEVPLDAEGAVGDGVVVTLPAIEAIEGTAVGPGNIAGPALRVTVRIANGTAEPVALGGVAVNLAHGPDRTPASPLDDPSRRPFATMVEPGQSAEGVYVFTVPADARDQVHVEVGYEAGAPLLQFTGPVA</sequence>
<dbReference type="RefSeq" id="WP_091224513.1">
    <property type="nucleotide sequence ID" value="NZ_FNHE01000034.1"/>
</dbReference>